<evidence type="ECO:0000313" key="2">
    <source>
        <dbReference type="Proteomes" id="UP000789901"/>
    </source>
</evidence>
<gene>
    <name evidence="1" type="ORF">GMARGA_LOCUS20584</name>
</gene>
<name>A0ABN7VPE7_GIGMA</name>
<organism evidence="1 2">
    <name type="scientific">Gigaspora margarita</name>
    <dbReference type="NCBI Taxonomy" id="4874"/>
    <lineage>
        <taxon>Eukaryota</taxon>
        <taxon>Fungi</taxon>
        <taxon>Fungi incertae sedis</taxon>
        <taxon>Mucoromycota</taxon>
        <taxon>Glomeromycotina</taxon>
        <taxon>Glomeromycetes</taxon>
        <taxon>Diversisporales</taxon>
        <taxon>Gigasporaceae</taxon>
        <taxon>Gigaspora</taxon>
    </lineage>
</organism>
<dbReference type="Proteomes" id="UP000789901">
    <property type="component" value="Unassembled WGS sequence"/>
</dbReference>
<proteinExistence type="predicted"/>
<evidence type="ECO:0000313" key="1">
    <source>
        <dbReference type="EMBL" id="CAG8786865.1"/>
    </source>
</evidence>
<protein>
    <submittedName>
        <fullName evidence="1">26748_t:CDS:1</fullName>
    </submittedName>
</protein>
<sequence>MKENISINAGKYNMWKNDILVLKITIIYFGNDLKECYANWPWPIDKAVLNNAFADHHESIGSVDTTKRMRLSLLEINEDLKNLLCETDFIYGYPYIDVWLQNI</sequence>
<reference evidence="1 2" key="1">
    <citation type="submission" date="2021-06" db="EMBL/GenBank/DDBJ databases">
        <authorList>
            <person name="Kallberg Y."/>
            <person name="Tangrot J."/>
            <person name="Rosling A."/>
        </authorList>
    </citation>
    <scope>NUCLEOTIDE SEQUENCE [LARGE SCALE GENOMIC DNA]</scope>
    <source>
        <strain evidence="1 2">120-4 pot B 10/14</strain>
    </source>
</reference>
<keyword evidence="2" id="KW-1185">Reference proteome</keyword>
<feature type="non-terminal residue" evidence="1">
    <location>
        <position position="103"/>
    </location>
</feature>
<accession>A0ABN7VPE7</accession>
<dbReference type="EMBL" id="CAJVQB010018196">
    <property type="protein sequence ID" value="CAG8786865.1"/>
    <property type="molecule type" value="Genomic_DNA"/>
</dbReference>
<comment type="caution">
    <text evidence="1">The sequence shown here is derived from an EMBL/GenBank/DDBJ whole genome shotgun (WGS) entry which is preliminary data.</text>
</comment>